<dbReference type="AlphaFoldDB" id="A0A7K1HDU9"/>
<organism evidence="1 2">
    <name type="scientific">Parabacteroides merdae</name>
    <dbReference type="NCBI Taxonomy" id="46503"/>
    <lineage>
        <taxon>Bacteria</taxon>
        <taxon>Pseudomonadati</taxon>
        <taxon>Bacteroidota</taxon>
        <taxon>Bacteroidia</taxon>
        <taxon>Bacteroidales</taxon>
        <taxon>Tannerellaceae</taxon>
        <taxon>Parabacteroides</taxon>
    </lineage>
</organism>
<proteinExistence type="predicted"/>
<protein>
    <submittedName>
        <fullName evidence="1">Uncharacterized protein</fullName>
    </submittedName>
</protein>
<dbReference type="Proteomes" id="UP000437446">
    <property type="component" value="Unassembled WGS sequence"/>
</dbReference>
<name>A0A7K1HDU9_9BACT</name>
<evidence type="ECO:0000313" key="2">
    <source>
        <dbReference type="Proteomes" id="UP000437446"/>
    </source>
</evidence>
<accession>A0A7K1HDU9</accession>
<evidence type="ECO:0000313" key="1">
    <source>
        <dbReference type="EMBL" id="MTU28752.1"/>
    </source>
</evidence>
<gene>
    <name evidence="1" type="ORF">GMD66_05875</name>
</gene>
<dbReference type="EMBL" id="WNCR01000002">
    <property type="protein sequence ID" value="MTU28752.1"/>
    <property type="molecule type" value="Genomic_DNA"/>
</dbReference>
<reference evidence="1 2" key="1">
    <citation type="journal article" date="2019" name="Nat. Med.">
        <title>A library of human gut bacterial isolates paired with longitudinal multiomics data enables mechanistic microbiome research.</title>
        <authorList>
            <person name="Poyet M."/>
            <person name="Groussin M."/>
            <person name="Gibbons S.M."/>
            <person name="Avila-Pacheco J."/>
            <person name="Jiang X."/>
            <person name="Kearney S.M."/>
            <person name="Perrotta A.R."/>
            <person name="Berdy B."/>
            <person name="Zhao S."/>
            <person name="Lieberman T.D."/>
            <person name="Swanson P.K."/>
            <person name="Smith M."/>
            <person name="Roesemann S."/>
            <person name="Alexander J.E."/>
            <person name="Rich S.A."/>
            <person name="Livny J."/>
            <person name="Vlamakis H."/>
            <person name="Clish C."/>
            <person name="Bullock K."/>
            <person name="Deik A."/>
            <person name="Scott J."/>
            <person name="Pierce K.A."/>
            <person name="Xavier R.J."/>
            <person name="Alm E.J."/>
        </authorList>
    </citation>
    <scope>NUCLEOTIDE SEQUENCE [LARGE SCALE GENOMIC DNA]</scope>
    <source>
        <strain evidence="1 2">BIOML-A25</strain>
    </source>
</reference>
<sequence>MIFMIRLVFFCKTLSYSPLCVFDFGIYARCYGCEHGNTECASLFRLGYFVIGISGTSVKVSILNGDFDEIPFFYYALDLDIIFQKAADKFRTDIRNVAPALRPICVCSGV</sequence>
<comment type="caution">
    <text evidence="1">The sequence shown here is derived from an EMBL/GenBank/DDBJ whole genome shotgun (WGS) entry which is preliminary data.</text>
</comment>